<accession>A0AAV5JMZ7</accession>
<dbReference type="InterPro" id="IPR045192">
    <property type="entry name" value="AP180-like"/>
</dbReference>
<dbReference type="SUPFAM" id="SSF89009">
    <property type="entry name" value="GAT-like domain"/>
    <property type="match status" value="1"/>
</dbReference>
<dbReference type="GO" id="GO:0072583">
    <property type="term" value="P:clathrin-dependent endocytosis"/>
    <property type="evidence" value="ECO:0007669"/>
    <property type="project" value="InterPro"/>
</dbReference>
<protein>
    <recommendedName>
        <fullName evidence="9">ENTH domain-containing protein</fullName>
    </recommendedName>
</protein>
<evidence type="ECO:0000256" key="8">
    <source>
        <dbReference type="ARBA" id="ARBA00023329"/>
    </source>
</evidence>
<dbReference type="GO" id="GO:0005905">
    <property type="term" value="C:clathrin-coated pit"/>
    <property type="evidence" value="ECO:0007669"/>
    <property type="project" value="UniProtKB-SubCell"/>
</dbReference>
<feature type="domain" description="ENTH" evidence="9">
    <location>
        <begin position="26"/>
        <end position="158"/>
    </location>
</feature>
<dbReference type="SUPFAM" id="SSF48464">
    <property type="entry name" value="ENTH/VHS domain"/>
    <property type="match status" value="1"/>
</dbReference>
<dbReference type="GO" id="GO:0032050">
    <property type="term" value="F:clathrin heavy chain binding"/>
    <property type="evidence" value="ECO:0007669"/>
    <property type="project" value="TreeGrafter"/>
</dbReference>
<evidence type="ECO:0000256" key="4">
    <source>
        <dbReference type="ARBA" id="ARBA00022583"/>
    </source>
</evidence>
<evidence type="ECO:0000256" key="7">
    <source>
        <dbReference type="ARBA" id="ARBA00023176"/>
    </source>
</evidence>
<dbReference type="PROSITE" id="PS50942">
    <property type="entry name" value="ENTH"/>
    <property type="match status" value="1"/>
</dbReference>
<dbReference type="InterPro" id="IPR014712">
    <property type="entry name" value="ANTH_dom_sf"/>
</dbReference>
<dbReference type="InterPro" id="IPR048050">
    <property type="entry name" value="ANTH_N_plant"/>
</dbReference>
<dbReference type="CDD" id="cd16987">
    <property type="entry name" value="ANTH_N_AP180_plant"/>
    <property type="match status" value="1"/>
</dbReference>
<reference evidence="10 11" key="1">
    <citation type="journal article" date="2021" name="Commun. Biol.">
        <title>The genome of Shorea leprosula (Dipterocarpaceae) highlights the ecological relevance of drought in aseasonal tropical rainforests.</title>
        <authorList>
            <person name="Ng K.K.S."/>
            <person name="Kobayashi M.J."/>
            <person name="Fawcett J.A."/>
            <person name="Hatakeyama M."/>
            <person name="Paape T."/>
            <person name="Ng C.H."/>
            <person name="Ang C.C."/>
            <person name="Tnah L.H."/>
            <person name="Lee C.T."/>
            <person name="Nishiyama T."/>
            <person name="Sese J."/>
            <person name="O'Brien M.J."/>
            <person name="Copetti D."/>
            <person name="Mohd Noor M.I."/>
            <person name="Ong R.C."/>
            <person name="Putra M."/>
            <person name="Sireger I.Z."/>
            <person name="Indrioko S."/>
            <person name="Kosugi Y."/>
            <person name="Izuno A."/>
            <person name="Isagi Y."/>
            <person name="Lee S.L."/>
            <person name="Shimizu K.K."/>
        </authorList>
    </citation>
    <scope>NUCLEOTIDE SEQUENCE [LARGE SCALE GENOMIC DNA]</scope>
    <source>
        <strain evidence="10">214</strain>
    </source>
</reference>
<evidence type="ECO:0000256" key="5">
    <source>
        <dbReference type="ARBA" id="ARBA00023034"/>
    </source>
</evidence>
<dbReference type="AlphaFoldDB" id="A0AAV5JMZ7"/>
<organism evidence="10 11">
    <name type="scientific">Rubroshorea leprosula</name>
    <dbReference type="NCBI Taxonomy" id="152421"/>
    <lineage>
        <taxon>Eukaryota</taxon>
        <taxon>Viridiplantae</taxon>
        <taxon>Streptophyta</taxon>
        <taxon>Embryophyta</taxon>
        <taxon>Tracheophyta</taxon>
        <taxon>Spermatophyta</taxon>
        <taxon>Magnoliopsida</taxon>
        <taxon>eudicotyledons</taxon>
        <taxon>Gunneridae</taxon>
        <taxon>Pentapetalae</taxon>
        <taxon>rosids</taxon>
        <taxon>malvids</taxon>
        <taxon>Malvales</taxon>
        <taxon>Dipterocarpaceae</taxon>
        <taxon>Rubroshorea</taxon>
    </lineage>
</organism>
<keyword evidence="7" id="KW-0168">Coated pit</keyword>
<dbReference type="Pfam" id="PF07651">
    <property type="entry name" value="ANTH"/>
    <property type="match status" value="1"/>
</dbReference>
<evidence type="ECO:0000256" key="3">
    <source>
        <dbReference type="ARBA" id="ARBA00004600"/>
    </source>
</evidence>
<keyword evidence="11" id="KW-1185">Reference proteome</keyword>
<dbReference type="Gene3D" id="1.25.40.90">
    <property type="match status" value="1"/>
</dbReference>
<dbReference type="InterPro" id="IPR011417">
    <property type="entry name" value="ANTH_dom"/>
</dbReference>
<evidence type="ECO:0000313" key="11">
    <source>
        <dbReference type="Proteomes" id="UP001054252"/>
    </source>
</evidence>
<dbReference type="InterPro" id="IPR008942">
    <property type="entry name" value="ENTH_VHS"/>
</dbReference>
<proteinExistence type="predicted"/>
<dbReference type="FunFam" id="1.25.40.90:FF:000027">
    <property type="entry name" value="Putative clathrin assembly protein"/>
    <property type="match status" value="1"/>
</dbReference>
<dbReference type="SMART" id="SM00273">
    <property type="entry name" value="ENTH"/>
    <property type="match status" value="1"/>
</dbReference>
<dbReference type="GO" id="GO:0030136">
    <property type="term" value="C:clathrin-coated vesicle"/>
    <property type="evidence" value="ECO:0007669"/>
    <property type="project" value="UniProtKB-SubCell"/>
</dbReference>
<evidence type="ECO:0000256" key="1">
    <source>
        <dbReference type="ARBA" id="ARBA00004132"/>
    </source>
</evidence>
<dbReference type="GO" id="GO:0005794">
    <property type="term" value="C:Golgi apparatus"/>
    <property type="evidence" value="ECO:0007669"/>
    <property type="project" value="UniProtKB-SubCell"/>
</dbReference>
<dbReference type="Proteomes" id="UP001054252">
    <property type="component" value="Unassembled WGS sequence"/>
</dbReference>
<comment type="subcellular location">
    <subcellularLocation>
        <location evidence="1">Cytoplasmic vesicle</location>
        <location evidence="1">Clathrin-coated vesicle</location>
    </subcellularLocation>
    <subcellularLocation>
        <location evidence="2">Golgi apparatus</location>
    </subcellularLocation>
    <subcellularLocation>
        <location evidence="3">Membrane</location>
        <location evidence="3">Clathrin-coated pit</location>
    </subcellularLocation>
</comment>
<comment type="caution">
    <text evidence="10">The sequence shown here is derived from an EMBL/GenBank/DDBJ whole genome shotgun (WGS) entry which is preliminary data.</text>
</comment>
<evidence type="ECO:0000256" key="2">
    <source>
        <dbReference type="ARBA" id="ARBA00004555"/>
    </source>
</evidence>
<keyword evidence="5" id="KW-0333">Golgi apparatus</keyword>
<dbReference type="PANTHER" id="PTHR22951:SF19">
    <property type="entry name" value="OS08G0467300 PROTEIN"/>
    <property type="match status" value="1"/>
</dbReference>
<dbReference type="GO" id="GO:0048268">
    <property type="term" value="P:clathrin coat assembly"/>
    <property type="evidence" value="ECO:0007669"/>
    <property type="project" value="InterPro"/>
</dbReference>
<sequence length="408" mass="46631">MSLLWKRAAASIKDRNSLLLASLSGRTSHRNPDLEAAVIKSTSHNEHHIDYRNAQRVFSWIRTSPVNLRSLMWVLSKRLEKTRSWVVAVKGLMLMHGIFCCKDVPSVQMIGRLPFDLSRFADGHSRPSKTWGFNAFIRTYFAFLDQRSSFFYSSQQRKEREQPISILQELVKLQKLQSLLDILLEIKPRAHNMKVSLILEAMDCVVIEIYDIYSRICGGIARALWRIHSAAKLEAVMALHVLQKATKQVDELRMYFEFCKDLGVLNANDCPPITPIPEEDIRELERLIHGVPILKRNNDKENTRDAMDKEIVVRENRGRFDQADPLNKNSKSIPTANIAGKKEQELALKTIVTDDWVIFEEDKKVVDAEAGFSERPEVTAVVDLSPAASVNMVAAINHGYNMDLMKFE</sequence>
<gene>
    <name evidence="10" type="ORF">SLEP1_g24422</name>
</gene>
<dbReference type="Gene3D" id="1.20.58.150">
    <property type="entry name" value="ANTH domain"/>
    <property type="match status" value="1"/>
</dbReference>
<keyword evidence="8" id="KW-0968">Cytoplasmic vesicle</keyword>
<keyword evidence="4" id="KW-0254">Endocytosis</keyword>
<dbReference type="GO" id="GO:0005546">
    <property type="term" value="F:phosphatidylinositol-4,5-bisphosphate binding"/>
    <property type="evidence" value="ECO:0007669"/>
    <property type="project" value="TreeGrafter"/>
</dbReference>
<evidence type="ECO:0000256" key="6">
    <source>
        <dbReference type="ARBA" id="ARBA00023136"/>
    </source>
</evidence>
<evidence type="ECO:0000313" key="10">
    <source>
        <dbReference type="EMBL" id="GKV13415.1"/>
    </source>
</evidence>
<dbReference type="PANTHER" id="PTHR22951">
    <property type="entry name" value="CLATHRIN ASSEMBLY PROTEIN"/>
    <property type="match status" value="1"/>
</dbReference>
<dbReference type="EMBL" id="BPVZ01000038">
    <property type="protein sequence ID" value="GKV13415.1"/>
    <property type="molecule type" value="Genomic_DNA"/>
</dbReference>
<dbReference type="InterPro" id="IPR013809">
    <property type="entry name" value="ENTH"/>
</dbReference>
<dbReference type="GO" id="GO:0006900">
    <property type="term" value="P:vesicle budding from membrane"/>
    <property type="evidence" value="ECO:0007669"/>
    <property type="project" value="TreeGrafter"/>
</dbReference>
<evidence type="ECO:0000259" key="9">
    <source>
        <dbReference type="PROSITE" id="PS50942"/>
    </source>
</evidence>
<dbReference type="GO" id="GO:0000149">
    <property type="term" value="F:SNARE binding"/>
    <property type="evidence" value="ECO:0007669"/>
    <property type="project" value="TreeGrafter"/>
</dbReference>
<dbReference type="GO" id="GO:0005545">
    <property type="term" value="F:1-phosphatidylinositol binding"/>
    <property type="evidence" value="ECO:0007669"/>
    <property type="project" value="InterPro"/>
</dbReference>
<name>A0AAV5JMZ7_9ROSI</name>
<keyword evidence="6" id="KW-0472">Membrane</keyword>